<dbReference type="SUPFAM" id="SSF46785">
    <property type="entry name" value="Winged helix' DNA-binding domain"/>
    <property type="match status" value="1"/>
</dbReference>
<dbReference type="InterPro" id="IPR048770">
    <property type="entry name" value="SoFic-like_C"/>
</dbReference>
<comment type="caution">
    <text evidence="5">The sequence shown here is derived from an EMBL/GenBank/DDBJ whole genome shotgun (WGS) entry which is preliminary data.</text>
</comment>
<dbReference type="Gene3D" id="1.10.10.10">
    <property type="entry name" value="Winged helix-like DNA-binding domain superfamily/Winged helix DNA-binding domain"/>
    <property type="match status" value="1"/>
</dbReference>
<proteinExistence type="predicted"/>
<dbReference type="InterPro" id="IPR026287">
    <property type="entry name" value="SoFic-like"/>
</dbReference>
<dbReference type="InterPro" id="IPR003812">
    <property type="entry name" value="Fido"/>
</dbReference>
<keyword evidence="1" id="KW-0067">ATP-binding</keyword>
<evidence type="ECO:0000259" key="4">
    <source>
        <dbReference type="PROSITE" id="PS51459"/>
    </source>
</evidence>
<evidence type="ECO:0000256" key="2">
    <source>
        <dbReference type="PIRSR" id="PIRSR640198-1"/>
    </source>
</evidence>
<dbReference type="InterPro" id="IPR040198">
    <property type="entry name" value="Fido_containing"/>
</dbReference>
<dbReference type="GO" id="GO:0005524">
    <property type="term" value="F:ATP binding"/>
    <property type="evidence" value="ECO:0007669"/>
    <property type="project" value="UniProtKB-KW"/>
</dbReference>
<gene>
    <name evidence="5" type="ORF">A9Q84_03270</name>
</gene>
<dbReference type="InterPro" id="IPR036388">
    <property type="entry name" value="WH-like_DNA-bd_sf"/>
</dbReference>
<dbReference type="PIRSF" id="PIRSF038925">
    <property type="entry name" value="AMP-prot_trans"/>
    <property type="match status" value="1"/>
</dbReference>
<feature type="binding site" evidence="3">
    <location>
        <begin position="196"/>
        <end position="203"/>
    </location>
    <ligand>
        <name>ATP</name>
        <dbReference type="ChEBI" id="CHEBI:30616"/>
    </ligand>
</feature>
<dbReference type="Pfam" id="PF13784">
    <property type="entry name" value="Fic_N"/>
    <property type="match status" value="1"/>
</dbReference>
<feature type="binding site" evidence="1">
    <location>
        <begin position="197"/>
        <end position="203"/>
    </location>
    <ligand>
        <name>ATP</name>
        <dbReference type="ChEBI" id="CHEBI:30616"/>
    </ligand>
</feature>
<dbReference type="Pfam" id="PF21248">
    <property type="entry name" value="SoFic-like_C"/>
    <property type="match status" value="1"/>
</dbReference>
<evidence type="ECO:0000256" key="1">
    <source>
        <dbReference type="PIRSR" id="PIRSR038925-1"/>
    </source>
</evidence>
<dbReference type="InterPro" id="IPR025758">
    <property type="entry name" value="Fic/DOC_N"/>
</dbReference>
<organism evidence="5 6">
    <name type="scientific">Halobacteriovorax marinus</name>
    <dbReference type="NCBI Taxonomy" id="97084"/>
    <lineage>
        <taxon>Bacteria</taxon>
        <taxon>Pseudomonadati</taxon>
        <taxon>Bdellovibrionota</taxon>
        <taxon>Bacteriovoracia</taxon>
        <taxon>Bacteriovoracales</taxon>
        <taxon>Halobacteriovoraceae</taxon>
        <taxon>Halobacteriovorax</taxon>
    </lineage>
</organism>
<evidence type="ECO:0000313" key="6">
    <source>
        <dbReference type="Proteomes" id="UP000196531"/>
    </source>
</evidence>
<dbReference type="Pfam" id="PF02661">
    <property type="entry name" value="Fic"/>
    <property type="match status" value="1"/>
</dbReference>
<dbReference type="AlphaFoldDB" id="A0A1Y5FA19"/>
<dbReference type="PANTHER" id="PTHR13504">
    <property type="entry name" value="FIDO DOMAIN-CONTAINING PROTEIN DDB_G0283145"/>
    <property type="match status" value="1"/>
</dbReference>
<feature type="domain" description="Fido" evidence="4">
    <location>
        <begin position="110"/>
        <end position="256"/>
    </location>
</feature>
<sequence length="356" mass="40873">MSRYEIRSLETLGDIETKAVLKASLKAHKELGELKGLALTIPNQNILLATLSLQEAKESSAIENIITTHDDLYQSNYQSQVFSSTSAKEVHNYARALEVGFNTIQESNLLINSNILEIQKIIENNTAGFRTQAGTTLINNETGKVVYTPPQTGEEVLHYMGELERFINDNELSDYDVLVKMALIHHQFESIHPFYDGNGRTGRILNILYLTKTNILSSPILYLSRFINQNKSEYYRLLQEVRDTGSWESWLIYMMQALEETARETSATIRGVIKLMTEYKVVLKKDLPKIYSHELINNLFKHPYTKNEFLVEELNVHRNTASKYLEALVNIGLIEKHKIGKENYYLNKKLYNLLSS</sequence>
<dbReference type="InterPro" id="IPR036597">
    <property type="entry name" value="Fido-like_dom_sf"/>
</dbReference>
<dbReference type="SUPFAM" id="SSF140931">
    <property type="entry name" value="Fic-like"/>
    <property type="match status" value="1"/>
</dbReference>
<feature type="active site" evidence="2">
    <location>
        <position position="192"/>
    </location>
</feature>
<dbReference type="Proteomes" id="UP000196531">
    <property type="component" value="Unassembled WGS sequence"/>
</dbReference>
<dbReference type="Gene3D" id="1.10.3290.10">
    <property type="entry name" value="Fido-like domain"/>
    <property type="match status" value="1"/>
</dbReference>
<dbReference type="EMBL" id="MAAO01000004">
    <property type="protein sequence ID" value="OUR98446.1"/>
    <property type="molecule type" value="Genomic_DNA"/>
</dbReference>
<feature type="binding site" evidence="1">
    <location>
        <position position="234"/>
    </location>
    <ligand>
        <name>ATP</name>
        <dbReference type="ChEBI" id="CHEBI:30616"/>
    </ligand>
</feature>
<feature type="binding site" evidence="1">
    <location>
        <position position="192"/>
    </location>
    <ligand>
        <name>ATP</name>
        <dbReference type="ChEBI" id="CHEBI:30616"/>
    </ligand>
</feature>
<feature type="binding site" evidence="3">
    <location>
        <begin position="234"/>
        <end position="235"/>
    </location>
    <ligand>
        <name>ATP</name>
        <dbReference type="ChEBI" id="CHEBI:30616"/>
    </ligand>
</feature>
<name>A0A1Y5FA19_9BACT</name>
<dbReference type="PROSITE" id="PS51459">
    <property type="entry name" value="FIDO"/>
    <property type="match status" value="1"/>
</dbReference>
<feature type="binding site" evidence="1">
    <location>
        <position position="63"/>
    </location>
    <ligand>
        <name>ATP</name>
        <dbReference type="ChEBI" id="CHEBI:30616"/>
    </ligand>
</feature>
<evidence type="ECO:0000313" key="5">
    <source>
        <dbReference type="EMBL" id="OUR98446.1"/>
    </source>
</evidence>
<protein>
    <submittedName>
        <fullName evidence="5">Addiction module protein</fullName>
    </submittedName>
</protein>
<dbReference type="PANTHER" id="PTHR13504:SF35">
    <property type="entry name" value="PROTEIN ADENYLYLTRANSFERASE SOFIC"/>
    <property type="match status" value="1"/>
</dbReference>
<evidence type="ECO:0000256" key="3">
    <source>
        <dbReference type="PIRSR" id="PIRSR640198-2"/>
    </source>
</evidence>
<keyword evidence="1" id="KW-0547">Nucleotide-binding</keyword>
<dbReference type="InterPro" id="IPR036390">
    <property type="entry name" value="WH_DNA-bd_sf"/>
</dbReference>
<accession>A0A1Y5FA19</accession>
<reference evidence="6" key="1">
    <citation type="journal article" date="2017" name="Proc. Natl. Acad. Sci. U.S.A.">
        <title>Simulation of Deepwater Horizon oil plume reveals substrate specialization within a complex community of hydrocarbon-degraders.</title>
        <authorList>
            <person name="Hu P."/>
            <person name="Dubinsky E.A."/>
            <person name="Probst A.J."/>
            <person name="Wang J."/>
            <person name="Sieber C.M.K."/>
            <person name="Tom L.M."/>
            <person name="Gardinali P."/>
            <person name="Banfield J.F."/>
            <person name="Atlas R.M."/>
            <person name="Andersen G.L."/>
        </authorList>
    </citation>
    <scope>NUCLEOTIDE SEQUENCE [LARGE SCALE GENOMIC DNA]</scope>
</reference>